<dbReference type="EMBL" id="DVMT01000015">
    <property type="protein sequence ID" value="HIU39979.1"/>
    <property type="molecule type" value="Genomic_DNA"/>
</dbReference>
<evidence type="ECO:0000313" key="1">
    <source>
        <dbReference type="EMBL" id="HIU39979.1"/>
    </source>
</evidence>
<gene>
    <name evidence="1" type="ORF">IAB68_01575</name>
</gene>
<protein>
    <submittedName>
        <fullName evidence="1">Competence protein ComK</fullName>
    </submittedName>
</protein>
<sequence length="150" mass="17127">MKEYEINAQTLAVIPVKENKTRIIEMNKELMVNLPCREIIDNSCKFFGSSLEGRVNGTKTLTGITHKSPIIIEESKKIIFFPTKSSRKSTCCWISYNNILKYEDILDGVLITFSCGKQIKLGISYTIIDNQVLRSTRLESVLTKRISEFI</sequence>
<dbReference type="Pfam" id="PF06338">
    <property type="entry name" value="ComK"/>
    <property type="match status" value="1"/>
</dbReference>
<evidence type="ECO:0000313" key="2">
    <source>
        <dbReference type="Proteomes" id="UP000824074"/>
    </source>
</evidence>
<reference evidence="1" key="1">
    <citation type="submission" date="2020-10" db="EMBL/GenBank/DDBJ databases">
        <authorList>
            <person name="Gilroy R."/>
        </authorList>
    </citation>
    <scope>NUCLEOTIDE SEQUENCE</scope>
    <source>
        <strain evidence="1">CHK193-30670</strain>
    </source>
</reference>
<organism evidence="1 2">
    <name type="scientific">Candidatus Aphodocola excrementigallinarum</name>
    <dbReference type="NCBI Taxonomy" id="2840670"/>
    <lineage>
        <taxon>Bacteria</taxon>
        <taxon>Bacillati</taxon>
        <taxon>Bacillota</taxon>
        <taxon>Bacilli</taxon>
        <taxon>Candidatus Aphodocola</taxon>
    </lineage>
</organism>
<proteinExistence type="predicted"/>
<name>A0A9D1IPW0_9FIRM</name>
<dbReference type="InterPro" id="IPR010461">
    <property type="entry name" value="ComK"/>
</dbReference>
<dbReference type="GO" id="GO:0030420">
    <property type="term" value="P:establishment of competence for transformation"/>
    <property type="evidence" value="ECO:0007669"/>
    <property type="project" value="InterPro"/>
</dbReference>
<dbReference type="AlphaFoldDB" id="A0A9D1IPW0"/>
<accession>A0A9D1IPW0</accession>
<reference evidence="1" key="2">
    <citation type="journal article" date="2021" name="PeerJ">
        <title>Extensive microbial diversity within the chicken gut microbiome revealed by metagenomics and culture.</title>
        <authorList>
            <person name="Gilroy R."/>
            <person name="Ravi A."/>
            <person name="Getino M."/>
            <person name="Pursley I."/>
            <person name="Horton D.L."/>
            <person name="Alikhan N.F."/>
            <person name="Baker D."/>
            <person name="Gharbi K."/>
            <person name="Hall N."/>
            <person name="Watson M."/>
            <person name="Adriaenssens E.M."/>
            <person name="Foster-Nyarko E."/>
            <person name="Jarju S."/>
            <person name="Secka A."/>
            <person name="Antonio M."/>
            <person name="Oren A."/>
            <person name="Chaudhuri R.R."/>
            <person name="La Ragione R."/>
            <person name="Hildebrand F."/>
            <person name="Pallen M.J."/>
        </authorList>
    </citation>
    <scope>NUCLEOTIDE SEQUENCE</scope>
    <source>
        <strain evidence="1">CHK193-30670</strain>
    </source>
</reference>
<dbReference type="Proteomes" id="UP000824074">
    <property type="component" value="Unassembled WGS sequence"/>
</dbReference>
<comment type="caution">
    <text evidence="1">The sequence shown here is derived from an EMBL/GenBank/DDBJ whole genome shotgun (WGS) entry which is preliminary data.</text>
</comment>